<keyword evidence="1" id="KW-0880">Kelch repeat</keyword>
<keyword evidence="4" id="KW-1185">Reference proteome</keyword>
<dbReference type="InterPro" id="IPR011043">
    <property type="entry name" value="Gal_Oxase/kelch_b-propeller"/>
</dbReference>
<dbReference type="Pfam" id="PF01344">
    <property type="entry name" value="Kelch_1"/>
    <property type="match status" value="1"/>
</dbReference>
<dbReference type="VEuPathDB" id="TriTrypDB:BSAL_55225"/>
<dbReference type="Gene3D" id="2.120.10.80">
    <property type="entry name" value="Kelch-type beta propeller"/>
    <property type="match status" value="2"/>
</dbReference>
<sequence>MHDVKLSCVRVLDLDTMVWSRVPQLCTHAGDRLRRVWGHKISSVTLNGKGKLIIFGGMEGNDTNDDIYVIDEATLRLDASLSVTGSQMTSPDHVRSNVKSRRCHGACTYRDVFIFIVGGRDHQHFFNDMWCYNALLNEWIPVTEYASPQDMQTYFDNPILAEPGRQIRQKYAMAVSRHAGLQPPSSLLSSMCPRTGVSMVISGEYLYVTGGFLFFLFGSTNFNDMHVYSIRDHHWENVQLPRNSLAGGVDDDVLTPTSIPATFDVSARLQVAGEYGCDVPKPFTMASLVEWPLSPGHPSQRQGSQAIGTQWLLFGGRMGDHPRAAQYRVRIFEPWRPLTWLAARPRG</sequence>
<dbReference type="Pfam" id="PF24681">
    <property type="entry name" value="Kelch_KLHDC2_KLHL20_DRC7"/>
    <property type="match status" value="1"/>
</dbReference>
<reference evidence="4" key="1">
    <citation type="submission" date="2015-09" db="EMBL/GenBank/DDBJ databases">
        <authorList>
            <consortium name="Pathogen Informatics"/>
        </authorList>
    </citation>
    <scope>NUCLEOTIDE SEQUENCE [LARGE SCALE GENOMIC DNA]</scope>
    <source>
        <strain evidence="4">Lake Konstanz</strain>
    </source>
</reference>
<dbReference type="OrthoDB" id="45365at2759"/>
<gene>
    <name evidence="3" type="ORF">BSAL_55225</name>
</gene>
<proteinExistence type="predicted"/>
<dbReference type="PANTHER" id="PTHR46093">
    <property type="entry name" value="ACYL-COA-BINDING DOMAIN-CONTAINING PROTEIN 5"/>
    <property type="match status" value="1"/>
</dbReference>
<evidence type="ECO:0000256" key="1">
    <source>
        <dbReference type="ARBA" id="ARBA00022441"/>
    </source>
</evidence>
<dbReference type="InterPro" id="IPR006652">
    <property type="entry name" value="Kelch_1"/>
</dbReference>
<keyword evidence="2" id="KW-0677">Repeat</keyword>
<evidence type="ECO:0000313" key="4">
    <source>
        <dbReference type="Proteomes" id="UP000051952"/>
    </source>
</evidence>
<dbReference type="EMBL" id="CYKH01000152">
    <property type="protein sequence ID" value="CUE73485.1"/>
    <property type="molecule type" value="Genomic_DNA"/>
</dbReference>
<evidence type="ECO:0000256" key="2">
    <source>
        <dbReference type="ARBA" id="ARBA00022737"/>
    </source>
</evidence>
<name>A0A0S4IMF2_BODSA</name>
<organism evidence="3 4">
    <name type="scientific">Bodo saltans</name>
    <name type="common">Flagellated protozoan</name>
    <dbReference type="NCBI Taxonomy" id="75058"/>
    <lineage>
        <taxon>Eukaryota</taxon>
        <taxon>Discoba</taxon>
        <taxon>Euglenozoa</taxon>
        <taxon>Kinetoplastea</taxon>
        <taxon>Metakinetoplastina</taxon>
        <taxon>Eubodonida</taxon>
        <taxon>Bodonidae</taxon>
        <taxon>Bodo</taxon>
    </lineage>
</organism>
<dbReference type="PANTHER" id="PTHR46093:SF18">
    <property type="entry name" value="FIBRONECTIN TYPE-III DOMAIN-CONTAINING PROTEIN"/>
    <property type="match status" value="1"/>
</dbReference>
<dbReference type="Proteomes" id="UP000051952">
    <property type="component" value="Unassembled WGS sequence"/>
</dbReference>
<dbReference type="InterPro" id="IPR015915">
    <property type="entry name" value="Kelch-typ_b-propeller"/>
</dbReference>
<accession>A0A0S4IMF2</accession>
<dbReference type="SUPFAM" id="SSF50965">
    <property type="entry name" value="Galactose oxidase, central domain"/>
    <property type="match status" value="1"/>
</dbReference>
<protein>
    <submittedName>
        <fullName evidence="3">Uncharacterized protein</fullName>
    </submittedName>
</protein>
<evidence type="ECO:0000313" key="3">
    <source>
        <dbReference type="EMBL" id="CUE73485.1"/>
    </source>
</evidence>
<dbReference type="AlphaFoldDB" id="A0A0S4IMF2"/>